<dbReference type="FunCoup" id="E3NKJ2">
    <property type="interactions" value="163"/>
</dbReference>
<dbReference type="GeneID" id="9797689"/>
<sequence length="92" mass="10716">MIQKPLSDVLNAPRRQEQLRQLVALAADVPLKDVGIYFSWKNFEQTRQKEFEEEVAEGLTTFFKVPTDAKDIEGITQFWQIINILTCYNPNK</sequence>
<dbReference type="CTD" id="9797689"/>
<dbReference type="AlphaFoldDB" id="E3NKJ2"/>
<proteinExistence type="predicted"/>
<name>E3NKJ2_CAERE</name>
<dbReference type="KEGG" id="crq:GCK72_000107"/>
<dbReference type="HOGENOM" id="CLU_187884_0_0_1"/>
<dbReference type="OrthoDB" id="5849293at2759"/>
<reference evidence="1" key="1">
    <citation type="submission" date="2007-07" db="EMBL/GenBank/DDBJ databases">
        <title>PCAP assembly of the Caenorhabditis remanei genome.</title>
        <authorList>
            <consortium name="The Caenorhabditis remanei Sequencing Consortium"/>
            <person name="Wilson R.K."/>
        </authorList>
    </citation>
    <scope>NUCLEOTIDE SEQUENCE [LARGE SCALE GENOMIC DNA]</scope>
    <source>
        <strain evidence="1">PB4641</strain>
    </source>
</reference>
<dbReference type="OMA" id="FNIFIAN"/>
<dbReference type="RefSeq" id="XP_003091079.2">
    <property type="nucleotide sequence ID" value="XM_003091031.2"/>
</dbReference>
<dbReference type="eggNOG" id="ENOG502TIWW">
    <property type="taxonomic scope" value="Eukaryota"/>
</dbReference>
<dbReference type="EMBL" id="DS268808">
    <property type="protein sequence ID" value="EFP02307.1"/>
    <property type="molecule type" value="Genomic_DNA"/>
</dbReference>
<evidence type="ECO:0000313" key="1">
    <source>
        <dbReference type="EMBL" id="EFP02307.1"/>
    </source>
</evidence>
<gene>
    <name evidence="1" type="ORF">CRE_02696</name>
</gene>
<protein>
    <submittedName>
        <fullName evidence="1">Uncharacterized protein</fullName>
    </submittedName>
</protein>
<keyword evidence="2" id="KW-1185">Reference proteome</keyword>
<dbReference type="Proteomes" id="UP000008281">
    <property type="component" value="Unassembled WGS sequence"/>
</dbReference>
<evidence type="ECO:0000313" key="2">
    <source>
        <dbReference type="Proteomes" id="UP000008281"/>
    </source>
</evidence>
<organism evidence="2">
    <name type="scientific">Caenorhabditis remanei</name>
    <name type="common">Caenorhabditis vulgaris</name>
    <dbReference type="NCBI Taxonomy" id="31234"/>
    <lineage>
        <taxon>Eukaryota</taxon>
        <taxon>Metazoa</taxon>
        <taxon>Ecdysozoa</taxon>
        <taxon>Nematoda</taxon>
        <taxon>Chromadorea</taxon>
        <taxon>Rhabditida</taxon>
        <taxon>Rhabditina</taxon>
        <taxon>Rhabditomorpha</taxon>
        <taxon>Rhabditoidea</taxon>
        <taxon>Rhabditidae</taxon>
        <taxon>Peloderinae</taxon>
        <taxon>Caenorhabditis</taxon>
    </lineage>
</organism>
<accession>E3NKJ2</accession>